<dbReference type="Proteomes" id="UP000476030">
    <property type="component" value="Unassembled WGS sequence"/>
</dbReference>
<reference evidence="2 3" key="1">
    <citation type="submission" date="2019-12" db="EMBL/GenBank/DDBJ databases">
        <title>Snethiella sp. nov. sp. isolated from sea sand.</title>
        <authorList>
            <person name="Kim J."/>
            <person name="Jeong S.E."/>
            <person name="Jung H.S."/>
            <person name="Jeon C.O."/>
        </authorList>
    </citation>
    <scope>NUCLEOTIDE SEQUENCE [LARGE SCALE GENOMIC DNA]</scope>
    <source>
        <strain evidence="2 3">DP05</strain>
    </source>
</reference>
<protein>
    <submittedName>
        <fullName evidence="2">Uncharacterized protein</fullName>
    </submittedName>
</protein>
<feature type="region of interest" description="Disordered" evidence="1">
    <location>
        <begin position="345"/>
        <end position="367"/>
    </location>
</feature>
<name>A0A6L8W336_9PROT</name>
<accession>A0A6L8W336</accession>
<proteinExistence type="predicted"/>
<feature type="compositionally biased region" description="Polar residues" evidence="1">
    <location>
        <begin position="355"/>
        <end position="367"/>
    </location>
</feature>
<organism evidence="2 3">
    <name type="scientific">Sneathiella litorea</name>
    <dbReference type="NCBI Taxonomy" id="2606216"/>
    <lineage>
        <taxon>Bacteria</taxon>
        <taxon>Pseudomonadati</taxon>
        <taxon>Pseudomonadota</taxon>
        <taxon>Alphaproteobacteria</taxon>
        <taxon>Sneathiellales</taxon>
        <taxon>Sneathiellaceae</taxon>
        <taxon>Sneathiella</taxon>
    </lineage>
</organism>
<evidence type="ECO:0000256" key="1">
    <source>
        <dbReference type="SAM" id="MobiDB-lite"/>
    </source>
</evidence>
<dbReference type="EMBL" id="WTUW01000001">
    <property type="protein sequence ID" value="MZR29486.1"/>
    <property type="molecule type" value="Genomic_DNA"/>
</dbReference>
<evidence type="ECO:0000313" key="2">
    <source>
        <dbReference type="EMBL" id="MZR29486.1"/>
    </source>
</evidence>
<keyword evidence="3" id="KW-1185">Reference proteome</keyword>
<evidence type="ECO:0000313" key="3">
    <source>
        <dbReference type="Proteomes" id="UP000476030"/>
    </source>
</evidence>
<dbReference type="AlphaFoldDB" id="A0A6L8W336"/>
<dbReference type="RefSeq" id="WP_161313955.1">
    <property type="nucleotide sequence ID" value="NZ_WTUW01000001.1"/>
</dbReference>
<gene>
    <name evidence="2" type="ORF">GQE98_02445</name>
</gene>
<sequence>MLSPLQIVVLALFPLGLSSCSVIDDTLLTEEVSDFSLGVVALSSIIQTEFSLAEDVNTLGFTDYLQFQLELGGNPNTNLKPLFSVADIAARRDLLAGLDGYADTLTAVASEKSPSEGYSVLDGTLKNLKLLDYGDFNLSHSLSFLNSNQLVNDISFLDELLILPERDRRLLPILEKGGETLKKMALLLYFDIGAIADQSSKCRYTYPENDFSAKMSSLRLCKGGLRSIVSSAVKFDTNIWKDKLAYLKGHEAGSSKIRRDAINRLVSIQKLGQSMDQLLSETQLALIAMIDAHEAIEATLRAAQKSSIVSFTSTTKIILFRKKLRELLKAAANVQNALSELSGTTMSPQDFLPTDFTQNGTGENNGE</sequence>
<comment type="caution">
    <text evidence="2">The sequence shown here is derived from an EMBL/GenBank/DDBJ whole genome shotgun (WGS) entry which is preliminary data.</text>
</comment>